<organism evidence="12 13">
    <name type="scientific">Littorina saxatilis</name>
    <dbReference type="NCBI Taxonomy" id="31220"/>
    <lineage>
        <taxon>Eukaryota</taxon>
        <taxon>Metazoa</taxon>
        <taxon>Spiralia</taxon>
        <taxon>Lophotrochozoa</taxon>
        <taxon>Mollusca</taxon>
        <taxon>Gastropoda</taxon>
        <taxon>Caenogastropoda</taxon>
        <taxon>Littorinimorpha</taxon>
        <taxon>Littorinoidea</taxon>
        <taxon>Littorinidae</taxon>
        <taxon>Littorina</taxon>
    </lineage>
</organism>
<dbReference type="PANTHER" id="PTHR22883">
    <property type="entry name" value="ZINC FINGER DHHC DOMAIN CONTAINING PROTEIN"/>
    <property type="match status" value="1"/>
</dbReference>
<keyword evidence="7" id="KW-0564">Palmitate</keyword>
<feature type="transmembrane region" description="Helical" evidence="10">
    <location>
        <begin position="201"/>
        <end position="225"/>
    </location>
</feature>
<keyword evidence="13" id="KW-1185">Reference proteome</keyword>
<evidence type="ECO:0000256" key="7">
    <source>
        <dbReference type="ARBA" id="ARBA00023139"/>
    </source>
</evidence>
<feature type="domain" description="Palmitoyltransferase DHHC" evidence="11">
    <location>
        <begin position="121"/>
        <end position="241"/>
    </location>
</feature>
<evidence type="ECO:0000256" key="3">
    <source>
        <dbReference type="ARBA" id="ARBA00022679"/>
    </source>
</evidence>
<keyword evidence="6 10" id="KW-0472">Membrane</keyword>
<comment type="domain">
    <text evidence="10">The DHHC domain is required for palmitoyltransferase activity.</text>
</comment>
<dbReference type="GO" id="GO:0019706">
    <property type="term" value="F:protein-cysteine S-palmitoyltransferase activity"/>
    <property type="evidence" value="ECO:0007669"/>
    <property type="project" value="UniProtKB-EC"/>
</dbReference>
<keyword evidence="5 10" id="KW-1133">Transmembrane helix</keyword>
<keyword evidence="3 10" id="KW-0808">Transferase</keyword>
<sequence>MAGCSRCECKCGAKVFVRLAHTALCVGVPLSLLFKETVLSDALLRGQQLIVGILYASLLVFSLVMYFLACCTDPGYLRVRKHWKQQKTVNKNNNMEDADASDSDEGSTMLKFNTEDGDFKYRLCDYCEIEQPMRTKHCEDCGRCVRKYDHHCPWLEACIGERNHKFFWMFLFSTAVLIPCTLFITWHGIAWKPLWGDWFKANILLLIDLLVLIISGFVVVGLLGFHTFLMLRGMTTWEAASRERITYLRYLDEDYNPFNEGLCKNIYYFLCSCRTRKWEGVYANHAEMNGSVA</sequence>
<feature type="transmembrane region" description="Helical" evidence="10">
    <location>
        <begin position="54"/>
        <end position="77"/>
    </location>
</feature>
<keyword evidence="8" id="KW-0449">Lipoprotein</keyword>
<comment type="similarity">
    <text evidence="2 10">Belongs to the DHHC palmitoyltransferase family.</text>
</comment>
<dbReference type="EMBL" id="JBAMIC010000018">
    <property type="protein sequence ID" value="KAK7095170.1"/>
    <property type="molecule type" value="Genomic_DNA"/>
</dbReference>
<evidence type="ECO:0000256" key="9">
    <source>
        <dbReference type="ARBA" id="ARBA00023315"/>
    </source>
</evidence>
<evidence type="ECO:0000313" key="13">
    <source>
        <dbReference type="Proteomes" id="UP001374579"/>
    </source>
</evidence>
<evidence type="ECO:0000259" key="11">
    <source>
        <dbReference type="Pfam" id="PF01529"/>
    </source>
</evidence>
<dbReference type="InterPro" id="IPR001594">
    <property type="entry name" value="Palmitoyltrfase_DHHC"/>
</dbReference>
<evidence type="ECO:0000256" key="6">
    <source>
        <dbReference type="ARBA" id="ARBA00023136"/>
    </source>
</evidence>
<dbReference type="GO" id="GO:0005783">
    <property type="term" value="C:endoplasmic reticulum"/>
    <property type="evidence" value="ECO:0007669"/>
    <property type="project" value="TreeGrafter"/>
</dbReference>
<dbReference type="EC" id="2.3.1.225" evidence="10"/>
<keyword evidence="9 10" id="KW-0012">Acyltransferase</keyword>
<evidence type="ECO:0000256" key="5">
    <source>
        <dbReference type="ARBA" id="ARBA00022989"/>
    </source>
</evidence>
<gene>
    <name evidence="12" type="ORF">V1264_006615</name>
</gene>
<accession>A0AAN9AZM0</accession>
<dbReference type="GO" id="GO:0005794">
    <property type="term" value="C:Golgi apparatus"/>
    <property type="evidence" value="ECO:0007669"/>
    <property type="project" value="TreeGrafter"/>
</dbReference>
<feature type="transmembrane region" description="Helical" evidence="10">
    <location>
        <begin position="15"/>
        <end position="34"/>
    </location>
</feature>
<dbReference type="PANTHER" id="PTHR22883:SF301">
    <property type="entry name" value="PALMITOYLTRANSFERASE ZDHHC12"/>
    <property type="match status" value="1"/>
</dbReference>
<name>A0AAN9AZM0_9CAEN</name>
<evidence type="ECO:0000313" key="12">
    <source>
        <dbReference type="EMBL" id="KAK7095170.1"/>
    </source>
</evidence>
<keyword evidence="4 10" id="KW-0812">Transmembrane</keyword>
<protein>
    <recommendedName>
        <fullName evidence="10">Palmitoyltransferase</fullName>
        <ecNumber evidence="10">2.3.1.225</ecNumber>
    </recommendedName>
</protein>
<feature type="transmembrane region" description="Helical" evidence="10">
    <location>
        <begin position="166"/>
        <end position="189"/>
    </location>
</feature>
<evidence type="ECO:0000256" key="2">
    <source>
        <dbReference type="ARBA" id="ARBA00008574"/>
    </source>
</evidence>
<reference evidence="12 13" key="1">
    <citation type="submission" date="2024-02" db="EMBL/GenBank/DDBJ databases">
        <title>Chromosome-scale genome assembly of the rough periwinkle Littorina saxatilis.</title>
        <authorList>
            <person name="De Jode A."/>
            <person name="Faria R."/>
            <person name="Formenti G."/>
            <person name="Sims Y."/>
            <person name="Smith T.P."/>
            <person name="Tracey A."/>
            <person name="Wood J.M.D."/>
            <person name="Zagrodzka Z.B."/>
            <person name="Johannesson K."/>
            <person name="Butlin R.K."/>
            <person name="Leder E.H."/>
        </authorList>
    </citation>
    <scope>NUCLEOTIDE SEQUENCE [LARGE SCALE GENOMIC DNA]</scope>
    <source>
        <strain evidence="12">Snail1</strain>
        <tissue evidence="12">Muscle</tissue>
    </source>
</reference>
<evidence type="ECO:0000256" key="8">
    <source>
        <dbReference type="ARBA" id="ARBA00023288"/>
    </source>
</evidence>
<dbReference type="Proteomes" id="UP001374579">
    <property type="component" value="Unassembled WGS sequence"/>
</dbReference>
<comment type="catalytic activity">
    <reaction evidence="10">
        <text>L-cysteinyl-[protein] + hexadecanoyl-CoA = S-hexadecanoyl-L-cysteinyl-[protein] + CoA</text>
        <dbReference type="Rhea" id="RHEA:36683"/>
        <dbReference type="Rhea" id="RHEA-COMP:10131"/>
        <dbReference type="Rhea" id="RHEA-COMP:11032"/>
        <dbReference type="ChEBI" id="CHEBI:29950"/>
        <dbReference type="ChEBI" id="CHEBI:57287"/>
        <dbReference type="ChEBI" id="CHEBI:57379"/>
        <dbReference type="ChEBI" id="CHEBI:74151"/>
        <dbReference type="EC" id="2.3.1.225"/>
    </reaction>
</comment>
<dbReference type="InterPro" id="IPR039859">
    <property type="entry name" value="PFA4/ZDH16/20/ERF2-like"/>
</dbReference>
<proteinExistence type="inferred from homology"/>
<comment type="subcellular location">
    <subcellularLocation>
        <location evidence="1">Endomembrane system</location>
        <topology evidence="1">Multi-pass membrane protein</topology>
    </subcellularLocation>
</comment>
<evidence type="ECO:0000256" key="4">
    <source>
        <dbReference type="ARBA" id="ARBA00022692"/>
    </source>
</evidence>
<evidence type="ECO:0000256" key="1">
    <source>
        <dbReference type="ARBA" id="ARBA00004127"/>
    </source>
</evidence>
<dbReference type="GO" id="GO:0006612">
    <property type="term" value="P:protein targeting to membrane"/>
    <property type="evidence" value="ECO:0007669"/>
    <property type="project" value="TreeGrafter"/>
</dbReference>
<dbReference type="AlphaFoldDB" id="A0AAN9AZM0"/>
<dbReference type="PROSITE" id="PS50216">
    <property type="entry name" value="DHHC"/>
    <property type="match status" value="1"/>
</dbReference>
<comment type="caution">
    <text evidence="12">The sequence shown here is derived from an EMBL/GenBank/DDBJ whole genome shotgun (WGS) entry which is preliminary data.</text>
</comment>
<dbReference type="Pfam" id="PF01529">
    <property type="entry name" value="DHHC"/>
    <property type="match status" value="1"/>
</dbReference>
<evidence type="ECO:0000256" key="10">
    <source>
        <dbReference type="RuleBase" id="RU079119"/>
    </source>
</evidence>